<dbReference type="Proteomes" id="UP000270866">
    <property type="component" value="Chromosome 5"/>
</dbReference>
<proteinExistence type="predicted"/>
<protein>
    <recommendedName>
        <fullName evidence="2">C2H2-type domain-containing protein</fullName>
    </recommendedName>
</protein>
<name>A0A3L6NVE2_FUSOX</name>
<comment type="caution">
    <text evidence="1">The sequence shown here is derived from an EMBL/GenBank/DDBJ whole genome shotgun (WGS) entry which is preliminary data.</text>
</comment>
<dbReference type="AlphaFoldDB" id="A0A3L6NVE2"/>
<reference evidence="1" key="1">
    <citation type="journal article" date="2018" name="Sci. Rep.">
        <title>Characterisation of pathogen-specific regions and novel effector candidates in Fusarium oxysporum f. sp. cepae.</title>
        <authorList>
            <person name="Armitage A.D."/>
            <person name="Taylor A."/>
            <person name="Sobczyk M.K."/>
            <person name="Baxter L."/>
            <person name="Greenfield B.P."/>
            <person name="Bates H.J."/>
            <person name="Wilson F."/>
            <person name="Jackson A.C."/>
            <person name="Ott S."/>
            <person name="Harrison R.J."/>
            <person name="Clarkson J.P."/>
        </authorList>
    </citation>
    <scope>NUCLEOTIDE SEQUENCE [LARGE SCALE GENOMIC DNA]</scope>
    <source>
        <strain evidence="1">FoC_Fus2</strain>
    </source>
</reference>
<evidence type="ECO:0008006" key="2">
    <source>
        <dbReference type="Google" id="ProtNLM"/>
    </source>
</evidence>
<organism evidence="1">
    <name type="scientific">Fusarium oxysporum f. sp. cepae</name>
    <dbReference type="NCBI Taxonomy" id="396571"/>
    <lineage>
        <taxon>Eukaryota</taxon>
        <taxon>Fungi</taxon>
        <taxon>Dikarya</taxon>
        <taxon>Ascomycota</taxon>
        <taxon>Pezizomycotina</taxon>
        <taxon>Sordariomycetes</taxon>
        <taxon>Hypocreomycetidae</taxon>
        <taxon>Hypocreales</taxon>
        <taxon>Nectriaceae</taxon>
        <taxon>Fusarium</taxon>
        <taxon>Fusarium oxysporum species complex</taxon>
    </lineage>
</organism>
<gene>
    <name evidence="1" type="ORF">BFJ65_g5633</name>
</gene>
<sequence length="96" mass="10689">MGEHAGRSQAQRDRNLVEQRYKCDICVITLTSIAKQKEHLATGLNQRKAAARDAGTPVGHGGEQDLDYGPVKEQAKRLWTWPGILCARFEEVDIGE</sequence>
<dbReference type="EMBL" id="MRCU01000003">
    <property type="protein sequence ID" value="RKK23054.1"/>
    <property type="molecule type" value="Genomic_DNA"/>
</dbReference>
<evidence type="ECO:0000313" key="1">
    <source>
        <dbReference type="EMBL" id="RKK23054.1"/>
    </source>
</evidence>
<accession>A0A3L6NVE2</accession>